<name>A0ABU7CTF4_9TELE</name>
<feature type="compositionally biased region" description="Low complexity" evidence="1">
    <location>
        <begin position="94"/>
        <end position="117"/>
    </location>
</feature>
<feature type="compositionally biased region" description="Polar residues" evidence="1">
    <location>
        <begin position="46"/>
        <end position="60"/>
    </location>
</feature>
<comment type="caution">
    <text evidence="2">The sequence shown here is derived from an EMBL/GenBank/DDBJ whole genome shotgun (WGS) entry which is preliminary data.</text>
</comment>
<feature type="compositionally biased region" description="Low complexity" evidence="1">
    <location>
        <begin position="14"/>
        <end position="33"/>
    </location>
</feature>
<gene>
    <name evidence="2" type="ORF">CHARACLAT_033646</name>
</gene>
<evidence type="ECO:0000256" key="1">
    <source>
        <dbReference type="SAM" id="MobiDB-lite"/>
    </source>
</evidence>
<dbReference type="EMBL" id="JAHUTJ010007830">
    <property type="protein sequence ID" value="MED6266223.1"/>
    <property type="molecule type" value="Genomic_DNA"/>
</dbReference>
<feature type="compositionally biased region" description="Basic and acidic residues" evidence="1">
    <location>
        <begin position="74"/>
        <end position="87"/>
    </location>
</feature>
<proteinExistence type="predicted"/>
<feature type="compositionally biased region" description="Basic and acidic residues" evidence="1">
    <location>
        <begin position="1"/>
        <end position="13"/>
    </location>
</feature>
<keyword evidence="3" id="KW-1185">Reference proteome</keyword>
<feature type="compositionally biased region" description="Basic residues" evidence="1">
    <location>
        <begin position="35"/>
        <end position="44"/>
    </location>
</feature>
<feature type="region of interest" description="Disordered" evidence="1">
    <location>
        <begin position="1"/>
        <end position="117"/>
    </location>
</feature>
<evidence type="ECO:0000313" key="3">
    <source>
        <dbReference type="Proteomes" id="UP001352852"/>
    </source>
</evidence>
<evidence type="ECO:0000313" key="2">
    <source>
        <dbReference type="EMBL" id="MED6266223.1"/>
    </source>
</evidence>
<dbReference type="Proteomes" id="UP001352852">
    <property type="component" value="Unassembled WGS sequence"/>
</dbReference>
<reference evidence="2 3" key="1">
    <citation type="submission" date="2021-06" db="EMBL/GenBank/DDBJ databases">
        <authorList>
            <person name="Palmer J.M."/>
        </authorList>
    </citation>
    <scope>NUCLEOTIDE SEQUENCE [LARGE SCALE GENOMIC DNA]</scope>
    <source>
        <strain evidence="2 3">CL_MEX2019</strain>
        <tissue evidence="2">Muscle</tissue>
    </source>
</reference>
<protein>
    <submittedName>
        <fullName evidence="2">Uncharacterized protein</fullName>
    </submittedName>
</protein>
<organism evidence="2 3">
    <name type="scientific">Characodon lateralis</name>
    <dbReference type="NCBI Taxonomy" id="208331"/>
    <lineage>
        <taxon>Eukaryota</taxon>
        <taxon>Metazoa</taxon>
        <taxon>Chordata</taxon>
        <taxon>Craniata</taxon>
        <taxon>Vertebrata</taxon>
        <taxon>Euteleostomi</taxon>
        <taxon>Actinopterygii</taxon>
        <taxon>Neopterygii</taxon>
        <taxon>Teleostei</taxon>
        <taxon>Neoteleostei</taxon>
        <taxon>Acanthomorphata</taxon>
        <taxon>Ovalentaria</taxon>
        <taxon>Atherinomorphae</taxon>
        <taxon>Cyprinodontiformes</taxon>
        <taxon>Goodeidae</taxon>
        <taxon>Characodon</taxon>
    </lineage>
</organism>
<sequence length="132" mass="14118">MSSIPEKPRKPHPDSASSTHSPTPSSPAASCPHNTVRRNGKARALRNTTSASAHSHNSVDTTEHRAHNRTPDPTPRRDKLTRQEVPGKHPRPASPTTSPATTQTHDITTATIAPGETSSSALLLLLSQSKCR</sequence>
<accession>A0ABU7CTF4</accession>